<accession>A0ABY4PGE0</accession>
<organism evidence="8 9">
    <name type="scientific">Apilactobacillus apisilvae</name>
    <dbReference type="NCBI Taxonomy" id="2923364"/>
    <lineage>
        <taxon>Bacteria</taxon>
        <taxon>Bacillati</taxon>
        <taxon>Bacillota</taxon>
        <taxon>Bacilli</taxon>
        <taxon>Lactobacillales</taxon>
        <taxon>Lactobacillaceae</taxon>
        <taxon>Apilactobacillus</taxon>
    </lineage>
</organism>
<feature type="transmembrane region" description="Helical" evidence="6">
    <location>
        <begin position="368"/>
        <end position="387"/>
    </location>
</feature>
<dbReference type="PANTHER" id="PTHR30294:SF29">
    <property type="entry name" value="MULTIDRUG ABC TRANSPORTER PERMEASE YBHS-RELATED"/>
    <property type="match status" value="1"/>
</dbReference>
<evidence type="ECO:0000256" key="6">
    <source>
        <dbReference type="SAM" id="Phobius"/>
    </source>
</evidence>
<feature type="transmembrane region" description="Helical" evidence="6">
    <location>
        <begin position="225"/>
        <end position="254"/>
    </location>
</feature>
<reference evidence="8 9" key="1">
    <citation type="journal article" date="2022" name="Int. J. Syst. Evol. Microbiol.">
        <title>Apilactobacillus apisilvae sp. nov., Nicolia spurrieriana gen. nov. sp. nov., Bombilactobacillus folatiphilus sp. nov. and Bombilactobacillus thymidiniphilus sp. nov., four new lactic acid bacterial isolates from stingless bees Tetragonula carbonaria and Austroplebeia australis.</title>
        <authorList>
            <person name="Oliphant S.A."/>
            <person name="Watson-Haigh N.S."/>
            <person name="Sumby K.M."/>
            <person name="Gardner J."/>
            <person name="Groom S."/>
            <person name="Jiranek V."/>
        </authorList>
    </citation>
    <scope>NUCLEOTIDE SEQUENCE [LARGE SCALE GENOMIC DNA]</scope>
    <source>
        <strain evidence="8 9">SG5_A10</strain>
    </source>
</reference>
<evidence type="ECO:0000256" key="1">
    <source>
        <dbReference type="ARBA" id="ARBA00004651"/>
    </source>
</evidence>
<feature type="transmembrane region" description="Helical" evidence="6">
    <location>
        <begin position="21"/>
        <end position="43"/>
    </location>
</feature>
<keyword evidence="2" id="KW-1003">Cell membrane</keyword>
<dbReference type="PANTHER" id="PTHR30294">
    <property type="entry name" value="MEMBRANE COMPONENT OF ABC TRANSPORTER YHHJ-RELATED"/>
    <property type="match status" value="1"/>
</dbReference>
<evidence type="ECO:0000313" key="8">
    <source>
        <dbReference type="EMBL" id="UQS84667.1"/>
    </source>
</evidence>
<keyword evidence="5 6" id="KW-0472">Membrane</keyword>
<dbReference type="RefSeq" id="WP_249510651.1">
    <property type="nucleotide sequence ID" value="NZ_CP093362.1"/>
</dbReference>
<dbReference type="InterPro" id="IPR013525">
    <property type="entry name" value="ABC2_TM"/>
</dbReference>
<evidence type="ECO:0000313" key="9">
    <source>
        <dbReference type="Proteomes" id="UP000831859"/>
    </source>
</evidence>
<dbReference type="InterPro" id="IPR051449">
    <property type="entry name" value="ABC-2_transporter_component"/>
</dbReference>
<dbReference type="EMBL" id="CP093362">
    <property type="protein sequence ID" value="UQS84667.1"/>
    <property type="molecule type" value="Genomic_DNA"/>
</dbReference>
<evidence type="ECO:0000256" key="5">
    <source>
        <dbReference type="ARBA" id="ARBA00023136"/>
    </source>
</evidence>
<keyword evidence="4 6" id="KW-1133">Transmembrane helix</keyword>
<feature type="domain" description="ABC-2 type transporter transmembrane" evidence="7">
    <location>
        <begin position="19"/>
        <end position="383"/>
    </location>
</feature>
<keyword evidence="9" id="KW-1185">Reference proteome</keyword>
<proteinExistence type="predicted"/>
<name>A0ABY4PGE0_9LACO</name>
<dbReference type="Pfam" id="PF12698">
    <property type="entry name" value="ABC2_membrane_3"/>
    <property type="match status" value="1"/>
</dbReference>
<evidence type="ECO:0000256" key="2">
    <source>
        <dbReference type="ARBA" id="ARBA00022475"/>
    </source>
</evidence>
<feature type="transmembrane region" description="Helical" evidence="6">
    <location>
        <begin position="184"/>
        <end position="204"/>
    </location>
</feature>
<sequence length="413" mass="45475">MRKFMTIVEDTYLKQVKSKSFIFLVLLPIIGILFTLGIGYFAANNASSSDNQDKIALLGNSDVKKSLIKLDNDSINHSINDESKAKSSVKSGDIYGYVKITNKNGKLVANYVGNSDIDDDVKTDLIQVLKNSQSKMNLKNSQLSAEQIKNLSVQPVFSSKVKANKVADDKNNSNTAKVGSLTTLIYVMYFFLLMYSGVTASVIAQEKGSKIIEVIFSSTTASKYFVGKIIGIILTLLTQVLCYAILLTIGYQVLANMNSMKSVFNEIQPVLHDVFTNFMNFNLIFIILGLALGIILSAVSGALVSRKEDAGKAAQPIVLLTLIMFLASNALQNNSNGIISKVLSYFPLSSMYFMPIRAINGQVGILEQLISLIILIAFIVGLTYWISKVYKGLMLRSDDSGWIRSFMNGIKYR</sequence>
<protein>
    <submittedName>
        <fullName evidence="8">ABC transporter permease</fullName>
    </submittedName>
</protein>
<feature type="transmembrane region" description="Helical" evidence="6">
    <location>
        <begin position="283"/>
        <end position="304"/>
    </location>
</feature>
<dbReference type="Proteomes" id="UP000831859">
    <property type="component" value="Chromosome"/>
</dbReference>
<keyword evidence="3 6" id="KW-0812">Transmembrane</keyword>
<evidence type="ECO:0000256" key="4">
    <source>
        <dbReference type="ARBA" id="ARBA00022989"/>
    </source>
</evidence>
<feature type="transmembrane region" description="Helical" evidence="6">
    <location>
        <begin position="316"/>
        <end position="332"/>
    </location>
</feature>
<evidence type="ECO:0000259" key="7">
    <source>
        <dbReference type="Pfam" id="PF12698"/>
    </source>
</evidence>
<gene>
    <name evidence="8" type="ORF">MOO46_05300</name>
</gene>
<comment type="subcellular location">
    <subcellularLocation>
        <location evidence="1">Cell membrane</location>
        <topology evidence="1">Multi-pass membrane protein</topology>
    </subcellularLocation>
</comment>
<evidence type="ECO:0000256" key="3">
    <source>
        <dbReference type="ARBA" id="ARBA00022692"/>
    </source>
</evidence>